<feature type="region of interest" description="Disordered" evidence="8">
    <location>
        <begin position="234"/>
        <end position="394"/>
    </location>
</feature>
<dbReference type="FunFam" id="2.40.440.10:FF:000006">
    <property type="entry name" value="L,D-transpeptidase catalytic domain"/>
    <property type="match status" value="1"/>
</dbReference>
<proteinExistence type="inferred from homology"/>
<dbReference type="PANTHER" id="PTHR30582">
    <property type="entry name" value="L,D-TRANSPEPTIDASE"/>
    <property type="match status" value="1"/>
</dbReference>
<protein>
    <submittedName>
        <fullName evidence="10">L,D-transpeptidase</fullName>
    </submittedName>
</protein>
<keyword evidence="5 7" id="KW-0573">Peptidoglycan synthesis</keyword>
<evidence type="ECO:0000256" key="6">
    <source>
        <dbReference type="ARBA" id="ARBA00023316"/>
    </source>
</evidence>
<dbReference type="GO" id="GO:0071972">
    <property type="term" value="F:peptidoglycan L,D-transpeptidase activity"/>
    <property type="evidence" value="ECO:0007669"/>
    <property type="project" value="TreeGrafter"/>
</dbReference>
<sequence length="563" mass="59805">MYGNRLPASGDQRKTVGITSPFPGNDISSRPVRFMGLRTAWLATALTAGFALPADAQVYWPMDPGYSVYAEPPQHIEPRRPRVARAKQKLPDAPKDTAKPVGPIVVAISIDRQTLKLYDQNGLFAESPVSTGMRGHSTPMGVFSVIQKNKYHRSNIYSGAPMPYMQRITWSGVAMHAGVLPGYPASHGCIRMPMNFAMRMWGWTRMGARVIIAPGEISPADISHPLLIARKPGTKPVAAAAEPEKHAETTPKSDRSSIVDAASHDKPQLRLTSISEDAPIRTADASGALPQKSDADSVVAQAWDASRGGGSWDAGRGGVTPESEAAKDGAKENAKTPSSSAQKDGSAAKDDAAKSADGDAGASDDKAADDKSPDAKPADKKSEAPNVDKDQTRVTDTGAAPAPVAVASEGSAEFIGPIKPRTGHVAVFVSAKENKIYVRQNFEPWFETRVTIATSNRPLGTHVFTVRADKDDAEALRWSVVSLPVPARAVEEAPRRRRGEPVAAIAAPTPPSSPTEALDRLTIPEETMTRIASALAPGGSITVSDRGLGDETGRGTDFIVQLR</sequence>
<dbReference type="InterPro" id="IPR005490">
    <property type="entry name" value="LD_TPept_cat_dom"/>
</dbReference>
<dbReference type="GO" id="GO:0018104">
    <property type="term" value="P:peptidoglycan-protein cross-linking"/>
    <property type="evidence" value="ECO:0007669"/>
    <property type="project" value="TreeGrafter"/>
</dbReference>
<evidence type="ECO:0000256" key="3">
    <source>
        <dbReference type="ARBA" id="ARBA00022679"/>
    </source>
</evidence>
<dbReference type="PROSITE" id="PS52029">
    <property type="entry name" value="LD_TPASE"/>
    <property type="match status" value="1"/>
</dbReference>
<evidence type="ECO:0000256" key="4">
    <source>
        <dbReference type="ARBA" id="ARBA00022960"/>
    </source>
</evidence>
<evidence type="ECO:0000256" key="7">
    <source>
        <dbReference type="PROSITE-ProRule" id="PRU01373"/>
    </source>
</evidence>
<evidence type="ECO:0000256" key="5">
    <source>
        <dbReference type="ARBA" id="ARBA00022984"/>
    </source>
</evidence>
<comment type="similarity">
    <text evidence="2">Belongs to the YkuD family.</text>
</comment>
<dbReference type="GO" id="GO:0005576">
    <property type="term" value="C:extracellular region"/>
    <property type="evidence" value="ECO:0007669"/>
    <property type="project" value="TreeGrafter"/>
</dbReference>
<dbReference type="UniPathway" id="UPA00219"/>
<feature type="compositionally biased region" description="Basic and acidic residues" evidence="8">
    <location>
        <begin position="242"/>
        <end position="268"/>
    </location>
</feature>
<dbReference type="AlphaFoldDB" id="A0A7C9RIG9"/>
<dbReference type="NCBIfam" id="NF004785">
    <property type="entry name" value="PRK06132.1-2"/>
    <property type="match status" value="1"/>
</dbReference>
<evidence type="ECO:0000259" key="9">
    <source>
        <dbReference type="PROSITE" id="PS52029"/>
    </source>
</evidence>
<evidence type="ECO:0000313" key="10">
    <source>
        <dbReference type="EMBL" id="NGX98285.1"/>
    </source>
</evidence>
<name>A0A7C9RIG9_9BRAD</name>
<organism evidence="10 11">
    <name type="scientific">Candidatus Afipia apatlaquensis</name>
    <dbReference type="NCBI Taxonomy" id="2712852"/>
    <lineage>
        <taxon>Bacteria</taxon>
        <taxon>Pseudomonadati</taxon>
        <taxon>Pseudomonadota</taxon>
        <taxon>Alphaproteobacteria</taxon>
        <taxon>Hyphomicrobiales</taxon>
        <taxon>Nitrobacteraceae</taxon>
        <taxon>Afipia</taxon>
    </lineage>
</organism>
<comment type="pathway">
    <text evidence="1 7">Cell wall biogenesis; peptidoglycan biosynthesis.</text>
</comment>
<accession>A0A7C9RIG9</accession>
<dbReference type="GO" id="GO:0016740">
    <property type="term" value="F:transferase activity"/>
    <property type="evidence" value="ECO:0007669"/>
    <property type="project" value="UniProtKB-KW"/>
</dbReference>
<evidence type="ECO:0000313" key="11">
    <source>
        <dbReference type="Proteomes" id="UP000480266"/>
    </source>
</evidence>
<keyword evidence="3" id="KW-0808">Transferase</keyword>
<feature type="domain" description="L,D-TPase catalytic" evidence="9">
    <location>
        <begin position="104"/>
        <end position="213"/>
    </location>
</feature>
<dbReference type="Proteomes" id="UP000480266">
    <property type="component" value="Unassembled WGS sequence"/>
</dbReference>
<feature type="compositionally biased region" description="Basic and acidic residues" evidence="8">
    <location>
        <begin position="346"/>
        <end position="393"/>
    </location>
</feature>
<dbReference type="SUPFAM" id="SSF141523">
    <property type="entry name" value="L,D-transpeptidase catalytic domain-like"/>
    <property type="match status" value="1"/>
</dbReference>
<dbReference type="InterPro" id="IPR016915">
    <property type="entry name" value="UCP029342"/>
</dbReference>
<dbReference type="PANTHER" id="PTHR30582:SF2">
    <property type="entry name" value="L,D-TRANSPEPTIDASE YCIB-RELATED"/>
    <property type="match status" value="1"/>
</dbReference>
<feature type="region of interest" description="Disordered" evidence="8">
    <location>
        <begin position="1"/>
        <end position="22"/>
    </location>
</feature>
<feature type="compositionally biased region" description="Gly residues" evidence="8">
    <location>
        <begin position="307"/>
        <end position="318"/>
    </location>
</feature>
<keyword evidence="11" id="KW-1185">Reference proteome</keyword>
<keyword evidence="6 7" id="KW-0961">Cell wall biogenesis/degradation</keyword>
<dbReference type="GO" id="GO:0071555">
    <property type="term" value="P:cell wall organization"/>
    <property type="evidence" value="ECO:0007669"/>
    <property type="project" value="UniProtKB-UniRule"/>
</dbReference>
<evidence type="ECO:0000256" key="8">
    <source>
        <dbReference type="SAM" id="MobiDB-lite"/>
    </source>
</evidence>
<dbReference type="Gene3D" id="2.40.440.10">
    <property type="entry name" value="L,D-transpeptidase catalytic domain-like"/>
    <property type="match status" value="1"/>
</dbReference>
<gene>
    <name evidence="10" type="ORF">G4V63_24685</name>
</gene>
<evidence type="ECO:0000256" key="2">
    <source>
        <dbReference type="ARBA" id="ARBA00005992"/>
    </source>
</evidence>
<dbReference type="GO" id="GO:0008360">
    <property type="term" value="P:regulation of cell shape"/>
    <property type="evidence" value="ECO:0007669"/>
    <property type="project" value="UniProtKB-UniRule"/>
</dbReference>
<comment type="caution">
    <text evidence="10">The sequence shown here is derived from an EMBL/GenBank/DDBJ whole genome shotgun (WGS) entry which is preliminary data.</text>
</comment>
<reference evidence="10" key="1">
    <citation type="submission" date="2020-02" db="EMBL/GenBank/DDBJ databases">
        <title>Draft genome sequence of Candidatus Afipia apatlaquensis IBT-C3, a potential strain for decolorization of textile dyes.</title>
        <authorList>
            <person name="Sanchez-Reyes A."/>
            <person name="Breton-Deval L."/>
            <person name="Mangelson H."/>
            <person name="Sanchez-Flores A."/>
        </authorList>
    </citation>
    <scope>NUCLEOTIDE SEQUENCE [LARGE SCALE GENOMIC DNA]</scope>
    <source>
        <strain evidence="10">IBT-C3</strain>
    </source>
</reference>
<dbReference type="EMBL" id="JAAMRR010001255">
    <property type="protein sequence ID" value="NGX98285.1"/>
    <property type="molecule type" value="Genomic_DNA"/>
</dbReference>
<feature type="region of interest" description="Disordered" evidence="8">
    <location>
        <begin position="492"/>
        <end position="515"/>
    </location>
</feature>
<dbReference type="CDD" id="cd16913">
    <property type="entry name" value="YkuD_like"/>
    <property type="match status" value="1"/>
</dbReference>
<dbReference type="Pfam" id="PF03734">
    <property type="entry name" value="YkuD"/>
    <property type="match status" value="1"/>
</dbReference>
<dbReference type="InterPro" id="IPR050979">
    <property type="entry name" value="LD-transpeptidase"/>
</dbReference>
<feature type="compositionally biased region" description="Basic and acidic residues" evidence="8">
    <location>
        <begin position="324"/>
        <end position="334"/>
    </location>
</feature>
<dbReference type="InterPro" id="IPR038063">
    <property type="entry name" value="Transpep_catalytic_dom"/>
</dbReference>
<keyword evidence="4 7" id="KW-0133">Cell shape</keyword>
<feature type="active site" description="Nucleophile" evidence="7">
    <location>
        <position position="189"/>
    </location>
</feature>
<feature type="active site" description="Proton donor/acceptor" evidence="7">
    <location>
        <position position="176"/>
    </location>
</feature>
<evidence type="ECO:0000256" key="1">
    <source>
        <dbReference type="ARBA" id="ARBA00004752"/>
    </source>
</evidence>
<dbReference type="PIRSF" id="PIRSF029342">
    <property type="entry name" value="UCP029342_ErfK/YbiS/YcfS/YnhG"/>
    <property type="match status" value="1"/>
</dbReference>